<evidence type="ECO:0000256" key="1">
    <source>
        <dbReference type="ARBA" id="ARBA00000086"/>
    </source>
</evidence>
<feature type="domain" description="HhH-GPD" evidence="6">
    <location>
        <begin position="53"/>
        <end position="201"/>
    </location>
</feature>
<dbReference type="Gene3D" id="1.10.340.30">
    <property type="entry name" value="Hypothetical protein, domain 2"/>
    <property type="match status" value="1"/>
</dbReference>
<dbReference type="PANTHER" id="PTHR43003">
    <property type="entry name" value="DNA-3-METHYLADENINE GLYCOSYLASE"/>
    <property type="match status" value="1"/>
</dbReference>
<evidence type="ECO:0000256" key="2">
    <source>
        <dbReference type="ARBA" id="ARBA00010817"/>
    </source>
</evidence>
<dbReference type="GO" id="GO:0006285">
    <property type="term" value="P:base-excision repair, AP site formation"/>
    <property type="evidence" value="ECO:0007669"/>
    <property type="project" value="TreeGrafter"/>
</dbReference>
<dbReference type="PANTHER" id="PTHR43003:SF5">
    <property type="entry name" value="DNA-3-METHYLADENINE GLYCOSYLASE"/>
    <property type="match status" value="1"/>
</dbReference>
<dbReference type="GO" id="GO:0032993">
    <property type="term" value="C:protein-DNA complex"/>
    <property type="evidence" value="ECO:0007669"/>
    <property type="project" value="TreeGrafter"/>
</dbReference>
<comment type="catalytic activity">
    <reaction evidence="1">
        <text>Hydrolysis of alkylated DNA, releasing 3-methyladenine, 3-methylguanine, 7-methylguanine and 7-methyladenine.</text>
        <dbReference type="EC" id="3.2.2.21"/>
    </reaction>
</comment>
<dbReference type="Gene3D" id="1.10.1670.40">
    <property type="match status" value="1"/>
</dbReference>
<evidence type="ECO:0000313" key="8">
    <source>
        <dbReference type="Proteomes" id="UP000027432"/>
    </source>
</evidence>
<evidence type="ECO:0000259" key="6">
    <source>
        <dbReference type="SMART" id="SM00478"/>
    </source>
</evidence>
<dbReference type="InterPro" id="IPR003265">
    <property type="entry name" value="HhH-GPD_domain"/>
</dbReference>
<gene>
    <name evidence="7" type="ORF">TP2_12025</name>
</gene>
<organism evidence="7 8">
    <name type="scientific">Thioclava pacifica DSM 10166</name>
    <dbReference type="NCBI Taxonomy" id="1353537"/>
    <lineage>
        <taxon>Bacteria</taxon>
        <taxon>Pseudomonadati</taxon>
        <taxon>Pseudomonadota</taxon>
        <taxon>Alphaproteobacteria</taxon>
        <taxon>Rhodobacterales</taxon>
        <taxon>Paracoccaceae</taxon>
        <taxon>Thioclava</taxon>
    </lineage>
</organism>
<dbReference type="SUPFAM" id="SSF48150">
    <property type="entry name" value="DNA-glycosylase"/>
    <property type="match status" value="1"/>
</dbReference>
<keyword evidence="4" id="KW-0227">DNA damage</keyword>
<evidence type="ECO:0000256" key="5">
    <source>
        <dbReference type="ARBA" id="ARBA00023204"/>
    </source>
</evidence>
<dbReference type="eggNOG" id="COG0122">
    <property type="taxonomic scope" value="Bacteria"/>
</dbReference>
<accession>A0A074JQJ9</accession>
<dbReference type="Pfam" id="PF00730">
    <property type="entry name" value="HhH-GPD"/>
    <property type="match status" value="1"/>
</dbReference>
<proteinExistence type="inferred from homology"/>
<dbReference type="InterPro" id="IPR051912">
    <property type="entry name" value="Alkylbase_DNA_Glycosylase/TA"/>
</dbReference>
<dbReference type="AlphaFoldDB" id="A0A074JQJ9"/>
<dbReference type="SMART" id="SM00478">
    <property type="entry name" value="ENDO3c"/>
    <property type="match status" value="1"/>
</dbReference>
<dbReference type="CDD" id="cd00056">
    <property type="entry name" value="ENDO3c"/>
    <property type="match status" value="1"/>
</dbReference>
<dbReference type="EC" id="3.2.2.21" evidence="3"/>
<protein>
    <recommendedName>
        <fullName evidence="3">DNA-3-methyladenine glycosylase II</fullName>
        <ecNumber evidence="3">3.2.2.21</ecNumber>
    </recommendedName>
</protein>
<evidence type="ECO:0000313" key="7">
    <source>
        <dbReference type="EMBL" id="KEO51617.1"/>
    </source>
</evidence>
<dbReference type="OrthoDB" id="9785929at2"/>
<dbReference type="EMBL" id="AUND01000038">
    <property type="protein sequence ID" value="KEO51617.1"/>
    <property type="molecule type" value="Genomic_DNA"/>
</dbReference>
<dbReference type="InterPro" id="IPR011257">
    <property type="entry name" value="DNA_glycosylase"/>
</dbReference>
<dbReference type="PROSITE" id="PS00516">
    <property type="entry name" value="ALKYLBASE_DNA_GLYCOS"/>
    <property type="match status" value="1"/>
</dbReference>
<dbReference type="GO" id="GO:0008725">
    <property type="term" value="F:DNA-3-methyladenine glycosylase activity"/>
    <property type="evidence" value="ECO:0007669"/>
    <property type="project" value="TreeGrafter"/>
</dbReference>
<comment type="caution">
    <text evidence="7">The sequence shown here is derived from an EMBL/GenBank/DDBJ whole genome shotgun (WGS) entry which is preliminary data.</text>
</comment>
<comment type="similarity">
    <text evidence="2">Belongs to the alkylbase DNA glycosidase AlkA family.</text>
</comment>
<dbReference type="InterPro" id="IPR000035">
    <property type="entry name" value="Alkylbase_DNA_glycsylse_CS"/>
</dbReference>
<dbReference type="GO" id="GO:0006307">
    <property type="term" value="P:DNA alkylation repair"/>
    <property type="evidence" value="ECO:0007669"/>
    <property type="project" value="TreeGrafter"/>
</dbReference>
<keyword evidence="5" id="KW-0234">DNA repair</keyword>
<dbReference type="GO" id="GO:0032131">
    <property type="term" value="F:alkylated DNA binding"/>
    <property type="evidence" value="ECO:0007669"/>
    <property type="project" value="TreeGrafter"/>
</dbReference>
<dbReference type="GO" id="GO:0043916">
    <property type="term" value="F:DNA-7-methylguanine glycosylase activity"/>
    <property type="evidence" value="ECO:0007669"/>
    <property type="project" value="TreeGrafter"/>
</dbReference>
<reference evidence="7 8" key="1">
    <citation type="submission" date="2013-07" db="EMBL/GenBank/DDBJ databases">
        <title>Thioclava pacifica DSM 10166 Genome Sequencing.</title>
        <authorList>
            <person name="Lai Q."/>
            <person name="Shao Z."/>
        </authorList>
    </citation>
    <scope>NUCLEOTIDE SEQUENCE [LARGE SCALE GENOMIC DNA]</scope>
    <source>
        <strain evidence="7 8">DSM 10166</strain>
    </source>
</reference>
<sequence>MVGRIITCEADIEEGTAWLCRAEPRFAEVCEMTGPWPLRRREDGFAALRDAIIGQQVSVAAANSIRGKVLDAGFAEPAAIASATEENLRACGLSRQKVRYLQALAGSGVDFEGLRSLPDEEVIAQLLPIPGIGRWTVEMYLIFALGRADVFAVDDLALAEGARLLFDLPERPKRKQFNELSAAWSPWRAVAARGLWAYYAACKRREGVAP</sequence>
<dbReference type="STRING" id="1353537.TP2_12025"/>
<dbReference type="Proteomes" id="UP000027432">
    <property type="component" value="Unassembled WGS sequence"/>
</dbReference>
<evidence type="ECO:0000256" key="4">
    <source>
        <dbReference type="ARBA" id="ARBA00022763"/>
    </source>
</evidence>
<dbReference type="GO" id="GO:0005737">
    <property type="term" value="C:cytoplasm"/>
    <property type="evidence" value="ECO:0007669"/>
    <property type="project" value="TreeGrafter"/>
</dbReference>
<evidence type="ECO:0000256" key="3">
    <source>
        <dbReference type="ARBA" id="ARBA00012000"/>
    </source>
</evidence>
<keyword evidence="8" id="KW-1185">Reference proteome</keyword>
<dbReference type="RefSeq" id="WP_038079075.1">
    <property type="nucleotide sequence ID" value="NZ_AUND01000038.1"/>
</dbReference>
<name>A0A074JQJ9_9RHOB</name>